<feature type="domain" description="Tudor" evidence="2">
    <location>
        <begin position="172"/>
        <end position="230"/>
    </location>
</feature>
<name>A0A9Q1FCX9_SYNKA</name>
<dbReference type="SUPFAM" id="SSF63748">
    <property type="entry name" value="Tudor/PWWP/MBT"/>
    <property type="match status" value="3"/>
</dbReference>
<organism evidence="3 4">
    <name type="scientific">Synaphobranchus kaupii</name>
    <name type="common">Kaup's arrowtooth eel</name>
    <dbReference type="NCBI Taxonomy" id="118154"/>
    <lineage>
        <taxon>Eukaryota</taxon>
        <taxon>Metazoa</taxon>
        <taxon>Chordata</taxon>
        <taxon>Craniata</taxon>
        <taxon>Vertebrata</taxon>
        <taxon>Euteleostomi</taxon>
        <taxon>Actinopterygii</taxon>
        <taxon>Neopterygii</taxon>
        <taxon>Teleostei</taxon>
        <taxon>Anguilliformes</taxon>
        <taxon>Synaphobranchidae</taxon>
        <taxon>Synaphobranchus</taxon>
    </lineage>
</organism>
<dbReference type="Proteomes" id="UP001152622">
    <property type="component" value="Chromosome 6"/>
</dbReference>
<feature type="compositionally biased region" description="Polar residues" evidence="1">
    <location>
        <begin position="824"/>
        <end position="843"/>
    </location>
</feature>
<dbReference type="Gene3D" id="2.30.30.140">
    <property type="match status" value="3"/>
</dbReference>
<dbReference type="PANTHER" id="PTHR22948">
    <property type="entry name" value="TUDOR DOMAIN CONTAINING PROTEIN"/>
    <property type="match status" value="1"/>
</dbReference>
<protein>
    <recommendedName>
        <fullName evidence="2">Tudor domain-containing protein</fullName>
    </recommendedName>
</protein>
<evidence type="ECO:0000256" key="1">
    <source>
        <dbReference type="SAM" id="MobiDB-lite"/>
    </source>
</evidence>
<accession>A0A9Q1FCX9</accession>
<dbReference type="SMART" id="SM00333">
    <property type="entry name" value="TUDOR"/>
    <property type="match status" value="3"/>
</dbReference>
<reference evidence="3" key="1">
    <citation type="journal article" date="2023" name="Science">
        <title>Genome structures resolve the early diversification of teleost fishes.</title>
        <authorList>
            <person name="Parey E."/>
            <person name="Louis A."/>
            <person name="Montfort J."/>
            <person name="Bouchez O."/>
            <person name="Roques C."/>
            <person name="Iampietro C."/>
            <person name="Lluch J."/>
            <person name="Castinel A."/>
            <person name="Donnadieu C."/>
            <person name="Desvignes T."/>
            <person name="Floi Bucao C."/>
            <person name="Jouanno E."/>
            <person name="Wen M."/>
            <person name="Mejri S."/>
            <person name="Dirks R."/>
            <person name="Jansen H."/>
            <person name="Henkel C."/>
            <person name="Chen W.J."/>
            <person name="Zahm M."/>
            <person name="Cabau C."/>
            <person name="Klopp C."/>
            <person name="Thompson A.W."/>
            <person name="Robinson-Rechavi M."/>
            <person name="Braasch I."/>
            <person name="Lecointre G."/>
            <person name="Bobe J."/>
            <person name="Postlethwait J.H."/>
            <person name="Berthelot C."/>
            <person name="Roest Crollius H."/>
            <person name="Guiguen Y."/>
        </authorList>
    </citation>
    <scope>NUCLEOTIDE SEQUENCE</scope>
    <source>
        <strain evidence="3">WJC10195</strain>
    </source>
</reference>
<dbReference type="EMBL" id="JAINUF010000006">
    <property type="protein sequence ID" value="KAJ8355892.1"/>
    <property type="molecule type" value="Genomic_DNA"/>
</dbReference>
<dbReference type="AlphaFoldDB" id="A0A9Q1FCX9"/>
<feature type="region of interest" description="Disordered" evidence="1">
    <location>
        <begin position="817"/>
        <end position="884"/>
    </location>
</feature>
<keyword evidence="4" id="KW-1185">Reference proteome</keyword>
<dbReference type="Pfam" id="PF00567">
    <property type="entry name" value="TUDOR"/>
    <property type="match status" value="3"/>
</dbReference>
<proteinExistence type="predicted"/>
<dbReference type="PROSITE" id="PS50304">
    <property type="entry name" value="TUDOR"/>
    <property type="match status" value="3"/>
</dbReference>
<feature type="domain" description="Tudor" evidence="2">
    <location>
        <begin position="392"/>
        <end position="450"/>
    </location>
</feature>
<dbReference type="OrthoDB" id="9995375at2759"/>
<dbReference type="InterPro" id="IPR002999">
    <property type="entry name" value="Tudor"/>
</dbReference>
<dbReference type="InterPro" id="IPR050621">
    <property type="entry name" value="Tudor_domain_containing"/>
</dbReference>
<evidence type="ECO:0000313" key="3">
    <source>
        <dbReference type="EMBL" id="KAJ8355892.1"/>
    </source>
</evidence>
<evidence type="ECO:0000259" key="2">
    <source>
        <dbReference type="PROSITE" id="PS50304"/>
    </source>
</evidence>
<feature type="domain" description="Tudor" evidence="2">
    <location>
        <begin position="578"/>
        <end position="637"/>
    </location>
</feature>
<comment type="caution">
    <text evidence="3">The sequence shown here is derived from an EMBL/GenBank/DDBJ whole genome shotgun (WGS) entry which is preliminary data.</text>
</comment>
<dbReference type="FunFam" id="2.30.30.140:FF:000018">
    <property type="entry name" value="Serine/threonine-protein kinase 31"/>
    <property type="match status" value="1"/>
</dbReference>
<dbReference type="Gene3D" id="2.40.50.90">
    <property type="match status" value="1"/>
</dbReference>
<dbReference type="PANTHER" id="PTHR22948:SF7">
    <property type="entry name" value="TUDOR DOMAIN-CONTAINING PROTEIN 15"/>
    <property type="match status" value="1"/>
</dbReference>
<sequence length="884" mass="100535">MHRKRKRQWKSVNSVWWKTSSLAVGSEITGYIQGLLPHKVLVLEAPDVNKDLLKLDLGRHVDRDTFLLLVEMLTEVPLKQNSESVPDLLIEKQIGQEFSFRPSSLHGFENILSFCSPKLSVGKKERARVTAAVNPGAFYCQLRSMGKDLKEMSDKLSRACESESKVCSDKNIGNLGLLCSVKGKNEKWHRGFVQYLPVNSQVRVLFIDYGYCESVRVKNILQLPSEFLSVPIVAFPCALSCLSEQDEVVLKRQLNYLKRGLLGEELEIQIDYFNAQQNLYSVTLEGVDVEETESPVSETTKSDVVYEVEKHSFQSGLALQYTDETKECISSNAEYFKEIKEDAIFEGFVEHVLNPTSFWLRTEERNRDFEDLLKDMTEYFSRLKLDEGILENPVPGALCCAMYEKDMHYYRALVTDTIEKGAEVYFIDFGNTEKVPYMLIKTLPPKFALEPEFALKCSLSHVVPMEDVWTVSATDYFRQIVSNKALLVHVVHKRKREYVVELYEKGNAGESIALLMTNAKMAEYWKRTFTDPVQFDGANKAGKFEQTADFWCQLKSKFSKLDELMEKIQWYYETHADPWQQNESCCIVKCPNNGKWYRGCVLRDQAGELDVILVDTGMVVKEKAHNLRAIKAEYLELEGQAFRCSIYNIEPGNSSVGAWRTNACNVLKLFAKENSQDLKCTIYTQLVVKNKGLTNAVDLHTPFKSAKKFLLCTERICQKSLLISFRQYVSEAHWEVDIVSGGVNVAMELVDAGYASYIDNMLGLRLQQRRSPIGASQLKFIPRIVRSTLKLKPEPQPAEAKEASALAQLEFDKNTHRQEHADQGNCQATGDSKNQSDEGTSQDPARKREEEASANESSIERTMNQQVSKKLTKPMPGAGKCIQM</sequence>
<evidence type="ECO:0000313" key="4">
    <source>
        <dbReference type="Proteomes" id="UP001152622"/>
    </source>
</evidence>
<gene>
    <name evidence="3" type="ORF">SKAU_G00186860</name>
</gene>
<dbReference type="InterPro" id="IPR035437">
    <property type="entry name" value="SNase_OB-fold_sf"/>
</dbReference>